<protein>
    <submittedName>
        <fullName evidence="1">Hpt domain-containing protein</fullName>
    </submittedName>
</protein>
<accession>A0A1T4VTD5</accession>
<gene>
    <name evidence="1" type="ORF">SAMN02745702_00961</name>
</gene>
<dbReference type="SUPFAM" id="SSF47226">
    <property type="entry name" value="Histidine-containing phosphotransfer domain, HPT domain"/>
    <property type="match status" value="1"/>
</dbReference>
<name>A0A1T4VTD5_9BACT</name>
<dbReference type="RefSeq" id="WP_078684258.1">
    <property type="nucleotide sequence ID" value="NZ_FUYA01000002.1"/>
</dbReference>
<dbReference type="OrthoDB" id="5449508at2"/>
<dbReference type="InterPro" id="IPR036641">
    <property type="entry name" value="HPT_dom_sf"/>
</dbReference>
<keyword evidence="2" id="KW-1185">Reference proteome</keyword>
<evidence type="ECO:0000313" key="2">
    <source>
        <dbReference type="Proteomes" id="UP000189733"/>
    </source>
</evidence>
<dbReference type="AlphaFoldDB" id="A0A1T4VTD5"/>
<dbReference type="Gene3D" id="1.20.120.160">
    <property type="entry name" value="HPT domain"/>
    <property type="match status" value="1"/>
</dbReference>
<dbReference type="EMBL" id="FUYA01000002">
    <property type="protein sequence ID" value="SKA68179.1"/>
    <property type="molecule type" value="Genomic_DNA"/>
</dbReference>
<dbReference type="Proteomes" id="UP000189733">
    <property type="component" value="Unassembled WGS sequence"/>
</dbReference>
<evidence type="ECO:0000313" key="1">
    <source>
        <dbReference type="EMBL" id="SKA68179.1"/>
    </source>
</evidence>
<proteinExistence type="predicted"/>
<organism evidence="1 2">
    <name type="scientific">Desulfobaculum bizertense DSM 18034</name>
    <dbReference type="NCBI Taxonomy" id="1121442"/>
    <lineage>
        <taxon>Bacteria</taxon>
        <taxon>Pseudomonadati</taxon>
        <taxon>Thermodesulfobacteriota</taxon>
        <taxon>Desulfovibrionia</taxon>
        <taxon>Desulfovibrionales</taxon>
        <taxon>Desulfovibrionaceae</taxon>
        <taxon>Desulfobaculum</taxon>
    </lineage>
</organism>
<dbReference type="STRING" id="1121442.SAMN02745702_00961"/>
<reference evidence="1 2" key="1">
    <citation type="submission" date="2017-02" db="EMBL/GenBank/DDBJ databases">
        <authorList>
            <person name="Peterson S.W."/>
        </authorList>
    </citation>
    <scope>NUCLEOTIDE SEQUENCE [LARGE SCALE GENOMIC DNA]</scope>
    <source>
        <strain evidence="1 2">DSM 18034</strain>
    </source>
</reference>
<sequence>MSEQDDMVTEFYSQVNDDFYPLIMEGTELLGEGNLQQGIEVLSRPLHTIKGVTGFMSGFETVSSFTHHVESYLKKLQAGELDERDEFVTLGVQAVLHVFQLLDQIQEQGAVDADELAGLESRLEQASSGDGESADAGTEQLEIEEADGVLVLHVGMPRVHLAPQRASLREALESVQDAPRLRLDLSQVRSMSPRSFEILELFAQEHELELEGMSAGCRATYYAWGFDQSLHESPCVGQGGVPHEEEH</sequence>
<dbReference type="GO" id="GO:0000160">
    <property type="term" value="P:phosphorelay signal transduction system"/>
    <property type="evidence" value="ECO:0007669"/>
    <property type="project" value="InterPro"/>
</dbReference>